<accession>A0A6M1RY07</accession>
<dbReference type="AlphaFoldDB" id="A0A6M1RY07"/>
<feature type="signal peptide" evidence="1">
    <location>
        <begin position="1"/>
        <end position="19"/>
    </location>
</feature>
<dbReference type="NCBIfam" id="NF041110">
    <property type="entry name" value="HPE1_fam_CxxC"/>
    <property type="match status" value="1"/>
</dbReference>
<dbReference type="RefSeq" id="WP_163903809.1">
    <property type="nucleotide sequence ID" value="NZ_CP048427.1"/>
</dbReference>
<evidence type="ECO:0000313" key="2">
    <source>
        <dbReference type="EMBL" id="NGO63633.1"/>
    </source>
</evidence>
<comment type="caution">
    <text evidence="2">The sequence shown here is derived from an EMBL/GenBank/DDBJ whole genome shotgun (WGS) entry which is preliminary data.</text>
</comment>
<proteinExistence type="predicted"/>
<evidence type="ECO:0000313" key="3">
    <source>
        <dbReference type="Proteomes" id="UP000477849"/>
    </source>
</evidence>
<dbReference type="InterPro" id="IPR049748">
    <property type="entry name" value="HPE1-like_N_CxxC"/>
</dbReference>
<keyword evidence="3" id="KW-1185">Reference proteome</keyword>
<evidence type="ECO:0000256" key="1">
    <source>
        <dbReference type="SAM" id="SignalP"/>
    </source>
</evidence>
<protein>
    <submittedName>
        <fullName evidence="2">Uncharacterized protein</fullName>
    </submittedName>
</protein>
<organism evidence="2 3">
    <name type="scientific">Rhizobium daejeonense</name>
    <dbReference type="NCBI Taxonomy" id="240521"/>
    <lineage>
        <taxon>Bacteria</taxon>
        <taxon>Pseudomonadati</taxon>
        <taxon>Pseudomonadota</taxon>
        <taxon>Alphaproteobacteria</taxon>
        <taxon>Hyphomicrobiales</taxon>
        <taxon>Rhizobiaceae</taxon>
        <taxon>Rhizobium/Agrobacterium group</taxon>
        <taxon>Rhizobium</taxon>
    </lineage>
</organism>
<keyword evidence="1" id="KW-0732">Signal</keyword>
<dbReference type="Proteomes" id="UP000477849">
    <property type="component" value="Unassembled WGS sequence"/>
</dbReference>
<sequence>MRNLVLTSILLAAAAPAHASSIEVVGPQAAKGNSIIVMSCANCPAPQEVQVKRSYVVPHVAGGKQSAEIVEVNGEKKLKRTEAWMGGSPVVFMSKAEGWATDGSVVTAAGPQEDGIDAQATTAAVPVAAPAPAATAGMTGRSEPKPLDVTTFDLRLK</sequence>
<reference evidence="2 3" key="1">
    <citation type="submission" date="2020-02" db="EMBL/GenBank/DDBJ databases">
        <title>Genome sequence of the type strain CCBAU10050 of Rhizobium daejeonense.</title>
        <authorList>
            <person name="Gao J."/>
            <person name="Sun J."/>
        </authorList>
    </citation>
    <scope>NUCLEOTIDE SEQUENCE [LARGE SCALE GENOMIC DNA]</scope>
    <source>
        <strain evidence="2 3">CCBAU10050</strain>
    </source>
</reference>
<feature type="chain" id="PRO_5026877059" evidence="1">
    <location>
        <begin position="20"/>
        <end position="157"/>
    </location>
</feature>
<name>A0A6M1RY07_9HYPH</name>
<dbReference type="EMBL" id="JAAKZH010000002">
    <property type="protein sequence ID" value="NGO63633.1"/>
    <property type="molecule type" value="Genomic_DNA"/>
</dbReference>
<gene>
    <name evidence="2" type="ORF">G6N76_08090</name>
</gene>